<evidence type="ECO:0000256" key="1">
    <source>
        <dbReference type="ARBA" id="ARBA00004236"/>
    </source>
</evidence>
<reference evidence="8" key="1">
    <citation type="submission" date="2017-09" db="EMBL/GenBank/DDBJ databases">
        <title>Depth-based differentiation of microbial function through sediment-hosted aquifers and enrichment of novel symbionts in the deep terrestrial subsurface.</title>
        <authorList>
            <person name="Probst A.J."/>
            <person name="Ladd B."/>
            <person name="Jarett J.K."/>
            <person name="Geller-Mcgrath D.E."/>
            <person name="Sieber C.M.K."/>
            <person name="Emerson J.B."/>
            <person name="Anantharaman K."/>
            <person name="Thomas B.C."/>
            <person name="Malmstrom R."/>
            <person name="Stieglmeier M."/>
            <person name="Klingl A."/>
            <person name="Woyke T."/>
            <person name="Ryan C.M."/>
            <person name="Banfield J.F."/>
        </authorList>
    </citation>
    <scope>NUCLEOTIDE SEQUENCE [LARGE SCALE GENOMIC DNA]</scope>
</reference>
<dbReference type="InterPro" id="IPR029044">
    <property type="entry name" value="Nucleotide-diphossugar_trans"/>
</dbReference>
<keyword evidence="4" id="KW-0808">Transferase</keyword>
<dbReference type="InterPro" id="IPR001173">
    <property type="entry name" value="Glyco_trans_2-like"/>
</dbReference>
<proteinExistence type="predicted"/>
<dbReference type="GO" id="GO:0016757">
    <property type="term" value="F:glycosyltransferase activity"/>
    <property type="evidence" value="ECO:0007669"/>
    <property type="project" value="UniProtKB-KW"/>
</dbReference>
<dbReference type="Gene3D" id="3.90.550.10">
    <property type="entry name" value="Spore Coat Polysaccharide Biosynthesis Protein SpsA, Chain A"/>
    <property type="match status" value="1"/>
</dbReference>
<comment type="subcellular location">
    <subcellularLocation>
        <location evidence="1">Cell membrane</location>
    </subcellularLocation>
</comment>
<keyword evidence="5" id="KW-0472">Membrane</keyword>
<dbReference type="PANTHER" id="PTHR43646:SF2">
    <property type="entry name" value="GLYCOSYLTRANSFERASE 2-LIKE DOMAIN-CONTAINING PROTEIN"/>
    <property type="match status" value="1"/>
</dbReference>
<evidence type="ECO:0000256" key="4">
    <source>
        <dbReference type="ARBA" id="ARBA00022679"/>
    </source>
</evidence>
<keyword evidence="2" id="KW-1003">Cell membrane</keyword>
<evidence type="ECO:0000256" key="2">
    <source>
        <dbReference type="ARBA" id="ARBA00022475"/>
    </source>
</evidence>
<evidence type="ECO:0000256" key="5">
    <source>
        <dbReference type="ARBA" id="ARBA00023136"/>
    </source>
</evidence>
<evidence type="ECO:0000259" key="6">
    <source>
        <dbReference type="Pfam" id="PF00535"/>
    </source>
</evidence>
<protein>
    <recommendedName>
        <fullName evidence="6">Glycosyltransferase 2-like domain-containing protein</fullName>
    </recommendedName>
</protein>
<name>A0A2M8KXX2_9BACT</name>
<dbReference type="PANTHER" id="PTHR43646">
    <property type="entry name" value="GLYCOSYLTRANSFERASE"/>
    <property type="match status" value="1"/>
</dbReference>
<keyword evidence="3" id="KW-0328">Glycosyltransferase</keyword>
<organism evidence="7 8">
    <name type="scientific">Candidatus Ryanbacteria bacterium CG10_big_fil_rev_8_21_14_0_10_43_42</name>
    <dbReference type="NCBI Taxonomy" id="1974864"/>
    <lineage>
        <taxon>Bacteria</taxon>
        <taxon>Candidatus Ryaniibacteriota</taxon>
    </lineage>
</organism>
<feature type="domain" description="Glycosyltransferase 2-like" evidence="6">
    <location>
        <begin position="38"/>
        <end position="145"/>
    </location>
</feature>
<evidence type="ECO:0000313" key="7">
    <source>
        <dbReference type="EMBL" id="PJE64770.1"/>
    </source>
</evidence>
<dbReference type="AlphaFoldDB" id="A0A2M8KXX2"/>
<dbReference type="Proteomes" id="UP000229098">
    <property type="component" value="Unassembled WGS sequence"/>
</dbReference>
<evidence type="ECO:0000256" key="3">
    <source>
        <dbReference type="ARBA" id="ARBA00022676"/>
    </source>
</evidence>
<comment type="caution">
    <text evidence="7">The sequence shown here is derived from an EMBL/GenBank/DDBJ whole genome shotgun (WGS) entry which is preliminary data.</text>
</comment>
<gene>
    <name evidence="7" type="ORF">COU90_00685</name>
</gene>
<evidence type="ECO:0000313" key="8">
    <source>
        <dbReference type="Proteomes" id="UP000229098"/>
    </source>
</evidence>
<sequence length="330" mass="37980">MEERLHRTLREVMLNHNNDYGFDVHATLLQSPDVPNLSIVIPYYESKHITLVIRYLYTGIVKVQQEHPEWQFEVIVIDDGSMNRADRIFNPQEYHNLAVTTLQSNRGRTEARNVGLRQARFPVVLFMDADIIVSDDVILNHLKVQVAEGIAGRCITVGFFATVAPADPFLTQPLTNNAIRSKLNDFRLSCVYQSSWIGCEEDKQFIGRMFEIVRETNGFRNWPIGSFFGPWILSNMVLGGFFMVDREAAFEVNGFDRSFVGYGFTETSLPTKLIARYSHYVVPVIEGVCLHIDDESEWPSRSEKNALFREKHAQYFNRYLELTCEEAIHG</sequence>
<accession>A0A2M8KXX2</accession>
<dbReference type="Pfam" id="PF00535">
    <property type="entry name" value="Glycos_transf_2"/>
    <property type="match status" value="1"/>
</dbReference>
<dbReference type="EMBL" id="PFEF01000003">
    <property type="protein sequence ID" value="PJE64770.1"/>
    <property type="molecule type" value="Genomic_DNA"/>
</dbReference>
<dbReference type="SUPFAM" id="SSF53448">
    <property type="entry name" value="Nucleotide-diphospho-sugar transferases"/>
    <property type="match status" value="1"/>
</dbReference>
<dbReference type="GO" id="GO:0005886">
    <property type="term" value="C:plasma membrane"/>
    <property type="evidence" value="ECO:0007669"/>
    <property type="project" value="UniProtKB-SubCell"/>
</dbReference>